<reference evidence="1" key="1">
    <citation type="submission" date="2020-03" db="EMBL/GenBank/DDBJ databases">
        <authorList>
            <person name="He L."/>
        </authorList>
    </citation>
    <scope>NUCLEOTIDE SEQUENCE</scope>
    <source>
        <strain evidence="1">CkLH20</strain>
    </source>
</reference>
<dbReference type="RefSeq" id="XP_038742894.1">
    <property type="nucleotide sequence ID" value="XM_038891961.1"/>
</dbReference>
<gene>
    <name evidence="1" type="ORF">CkaCkLH20_09246</name>
</gene>
<accession>A0A9P6LHC7</accession>
<dbReference type="EMBL" id="JAATWM020000032">
    <property type="protein sequence ID" value="KAF9873433.1"/>
    <property type="molecule type" value="Genomic_DNA"/>
</dbReference>
<evidence type="ECO:0000313" key="2">
    <source>
        <dbReference type="Proteomes" id="UP000781932"/>
    </source>
</evidence>
<dbReference type="Proteomes" id="UP000781932">
    <property type="component" value="Unassembled WGS sequence"/>
</dbReference>
<sequence length="170" mass="21094">MRDLPGIDCEVTFVEDEDFLDGASNYKIRKRHRKWAESAIRDENPRWEPPEKTSWWHGNPRYDYFVTLDALPLWYNQMSTPLDDQRSFKLHATDWFRKKGLEMLNFNSWDVMEWRRHRGWVKLRMNWFQMDLYEDLWGREPGDALQRIKWKRERDEDTIRLYLGGKWRYD</sequence>
<dbReference type="AlphaFoldDB" id="A0A9P6LHC7"/>
<protein>
    <submittedName>
        <fullName evidence="1">Uncharacterized protein</fullName>
    </submittedName>
</protein>
<organism evidence="1 2">
    <name type="scientific">Colletotrichum karsti</name>
    <dbReference type="NCBI Taxonomy" id="1095194"/>
    <lineage>
        <taxon>Eukaryota</taxon>
        <taxon>Fungi</taxon>
        <taxon>Dikarya</taxon>
        <taxon>Ascomycota</taxon>
        <taxon>Pezizomycotina</taxon>
        <taxon>Sordariomycetes</taxon>
        <taxon>Hypocreomycetidae</taxon>
        <taxon>Glomerellales</taxon>
        <taxon>Glomerellaceae</taxon>
        <taxon>Colletotrichum</taxon>
        <taxon>Colletotrichum boninense species complex</taxon>
    </lineage>
</organism>
<dbReference type="GeneID" id="62165035"/>
<name>A0A9P6LHC7_9PEZI</name>
<proteinExistence type="predicted"/>
<keyword evidence="2" id="KW-1185">Reference proteome</keyword>
<comment type="caution">
    <text evidence="1">The sequence shown here is derived from an EMBL/GenBank/DDBJ whole genome shotgun (WGS) entry which is preliminary data.</text>
</comment>
<evidence type="ECO:0000313" key="1">
    <source>
        <dbReference type="EMBL" id="KAF9873433.1"/>
    </source>
</evidence>
<reference evidence="1" key="2">
    <citation type="submission" date="2020-11" db="EMBL/GenBank/DDBJ databases">
        <title>Whole genome sequencing of Colletotrichum sp.</title>
        <authorList>
            <person name="Li H."/>
        </authorList>
    </citation>
    <scope>NUCLEOTIDE SEQUENCE</scope>
    <source>
        <strain evidence="1">CkLH20</strain>
    </source>
</reference>